<evidence type="ECO:0000313" key="6">
    <source>
        <dbReference type="EMBL" id="SET87801.1"/>
    </source>
</evidence>
<evidence type="ECO:0000256" key="3">
    <source>
        <dbReference type="ARBA" id="ARBA00023002"/>
    </source>
</evidence>
<protein>
    <recommendedName>
        <fullName evidence="5">Glutathione peroxidase</fullName>
    </recommendedName>
</protein>
<gene>
    <name evidence="6" type="ORF">SAMN04488546_4040</name>
</gene>
<evidence type="ECO:0000256" key="4">
    <source>
        <dbReference type="PIRSR" id="PIRSR000303-1"/>
    </source>
</evidence>
<reference evidence="7" key="1">
    <citation type="submission" date="2016-10" db="EMBL/GenBank/DDBJ databases">
        <authorList>
            <person name="Varghese N."/>
            <person name="Submissions S."/>
        </authorList>
    </citation>
    <scope>NUCLEOTIDE SEQUENCE [LARGE SCALE GENOMIC DNA]</scope>
    <source>
        <strain evidence="7">DSM 44209</strain>
    </source>
</reference>
<dbReference type="AlphaFoldDB" id="A0A1I0HUR7"/>
<evidence type="ECO:0000256" key="5">
    <source>
        <dbReference type="RuleBase" id="RU000499"/>
    </source>
</evidence>
<dbReference type="Pfam" id="PF00255">
    <property type="entry name" value="GSHPx"/>
    <property type="match status" value="1"/>
</dbReference>
<keyword evidence="7" id="KW-1185">Reference proteome</keyword>
<feature type="active site" evidence="4">
    <location>
        <position position="38"/>
    </location>
</feature>
<dbReference type="PANTHER" id="PTHR11592:SF40">
    <property type="entry name" value="THIOREDOXIN_GLUTATHIONE PEROXIDASE BTUE"/>
    <property type="match status" value="1"/>
</dbReference>
<dbReference type="PROSITE" id="PS51355">
    <property type="entry name" value="GLUTATHIONE_PEROXID_3"/>
    <property type="match status" value="1"/>
</dbReference>
<dbReference type="PIRSF" id="PIRSF000303">
    <property type="entry name" value="Glutathion_perox"/>
    <property type="match status" value="1"/>
</dbReference>
<proteinExistence type="inferred from homology"/>
<name>A0A1I0HUR7_9ACTN</name>
<dbReference type="CDD" id="cd00340">
    <property type="entry name" value="GSH_Peroxidase"/>
    <property type="match status" value="1"/>
</dbReference>
<dbReference type="OrthoDB" id="9785502at2"/>
<evidence type="ECO:0000256" key="1">
    <source>
        <dbReference type="ARBA" id="ARBA00006926"/>
    </source>
</evidence>
<dbReference type="Gene3D" id="3.40.30.10">
    <property type="entry name" value="Glutaredoxin"/>
    <property type="match status" value="1"/>
</dbReference>
<dbReference type="PANTHER" id="PTHR11592">
    <property type="entry name" value="GLUTATHIONE PEROXIDASE"/>
    <property type="match status" value="1"/>
</dbReference>
<dbReference type="GO" id="GO:0034599">
    <property type="term" value="P:cellular response to oxidative stress"/>
    <property type="evidence" value="ECO:0007669"/>
    <property type="project" value="TreeGrafter"/>
</dbReference>
<organism evidence="6 7">
    <name type="scientific">Geodermatophilus poikilotrophus</name>
    <dbReference type="NCBI Taxonomy" id="1333667"/>
    <lineage>
        <taxon>Bacteria</taxon>
        <taxon>Bacillati</taxon>
        <taxon>Actinomycetota</taxon>
        <taxon>Actinomycetes</taxon>
        <taxon>Geodermatophilales</taxon>
        <taxon>Geodermatophilaceae</taxon>
        <taxon>Geodermatophilus</taxon>
    </lineage>
</organism>
<evidence type="ECO:0000313" key="7">
    <source>
        <dbReference type="Proteomes" id="UP000198507"/>
    </source>
</evidence>
<dbReference type="EMBL" id="FOIE01000009">
    <property type="protein sequence ID" value="SET87801.1"/>
    <property type="molecule type" value="Genomic_DNA"/>
</dbReference>
<dbReference type="RefSeq" id="WP_091447447.1">
    <property type="nucleotide sequence ID" value="NZ_FOIE01000009.1"/>
</dbReference>
<dbReference type="InterPro" id="IPR036249">
    <property type="entry name" value="Thioredoxin-like_sf"/>
</dbReference>
<dbReference type="GO" id="GO:0004601">
    <property type="term" value="F:peroxidase activity"/>
    <property type="evidence" value="ECO:0007669"/>
    <property type="project" value="UniProtKB-KW"/>
</dbReference>
<comment type="similarity">
    <text evidence="1 5">Belongs to the glutathione peroxidase family.</text>
</comment>
<dbReference type="PRINTS" id="PR01011">
    <property type="entry name" value="GLUTPROXDASE"/>
</dbReference>
<dbReference type="Proteomes" id="UP000198507">
    <property type="component" value="Unassembled WGS sequence"/>
</dbReference>
<keyword evidence="3 5" id="KW-0560">Oxidoreductase</keyword>
<dbReference type="InterPro" id="IPR000889">
    <property type="entry name" value="Glutathione_peroxidase"/>
</dbReference>
<accession>A0A1I0HUR7</accession>
<sequence>MATDLLDTPVSTLQGEPTTLRALTGGGAALVVNVASRCGLTPQYTQLEALQREFGARGLTVVGVPCNQFAGQEPGTPAEIAGFCSATYGVTFPVTEKLEVNGPGAHPVFRRLTQAPDASGEAGDVQWNFEKFLLDPDGEVVARFRPMTQPDAPEVRHAIEEVLHR</sequence>
<dbReference type="SUPFAM" id="SSF52833">
    <property type="entry name" value="Thioredoxin-like"/>
    <property type="match status" value="1"/>
</dbReference>
<keyword evidence="2 5" id="KW-0575">Peroxidase</keyword>
<evidence type="ECO:0000256" key="2">
    <source>
        <dbReference type="ARBA" id="ARBA00022559"/>
    </source>
</evidence>